<feature type="region of interest" description="Disordered" evidence="1">
    <location>
        <begin position="1"/>
        <end position="23"/>
    </location>
</feature>
<gene>
    <name evidence="2" type="ORF">MAPG_04409</name>
</gene>
<dbReference type="VEuPathDB" id="FungiDB:MAPG_04409"/>
<evidence type="ECO:0000313" key="3">
    <source>
        <dbReference type="EnsemblFungi" id="MAPG_04409T0"/>
    </source>
</evidence>
<reference evidence="4" key="2">
    <citation type="submission" date="2010-05" db="EMBL/GenBank/DDBJ databases">
        <title>The genome sequence of Magnaporthe poae strain ATCC 64411.</title>
        <authorList>
            <person name="Ma L.-J."/>
            <person name="Dead R."/>
            <person name="Young S."/>
            <person name="Zeng Q."/>
            <person name="Koehrsen M."/>
            <person name="Alvarado L."/>
            <person name="Berlin A."/>
            <person name="Chapman S.B."/>
            <person name="Chen Z."/>
            <person name="Freedman E."/>
            <person name="Gellesch M."/>
            <person name="Goldberg J."/>
            <person name="Griggs A."/>
            <person name="Gujja S."/>
            <person name="Heilman E.R."/>
            <person name="Heiman D."/>
            <person name="Hepburn T."/>
            <person name="Howarth C."/>
            <person name="Jen D."/>
            <person name="Larson L."/>
            <person name="Mehta T."/>
            <person name="Neiman D."/>
            <person name="Pearson M."/>
            <person name="Roberts A."/>
            <person name="Saif S."/>
            <person name="Shea T."/>
            <person name="Shenoy N."/>
            <person name="Sisk P."/>
            <person name="Stolte C."/>
            <person name="Sykes S."/>
            <person name="Walk T."/>
            <person name="White J."/>
            <person name="Yandava C."/>
            <person name="Haas B."/>
            <person name="Nusbaum C."/>
            <person name="Birren B."/>
        </authorList>
    </citation>
    <scope>NUCLEOTIDE SEQUENCE [LARGE SCALE GENOMIC DNA]</scope>
    <source>
        <strain evidence="4">ATCC 64411 / 73-15</strain>
    </source>
</reference>
<dbReference type="EMBL" id="ADBL01001045">
    <property type="status" value="NOT_ANNOTATED_CDS"/>
    <property type="molecule type" value="Genomic_DNA"/>
</dbReference>
<dbReference type="Proteomes" id="UP000011715">
    <property type="component" value="Unassembled WGS sequence"/>
</dbReference>
<reference evidence="3" key="4">
    <citation type="journal article" date="2015" name="G3 (Bethesda)">
        <title>Genome sequences of three phytopathogenic species of the Magnaporthaceae family of fungi.</title>
        <authorList>
            <person name="Okagaki L.H."/>
            <person name="Nunes C.C."/>
            <person name="Sailsbery J."/>
            <person name="Clay B."/>
            <person name="Brown D."/>
            <person name="John T."/>
            <person name="Oh Y."/>
            <person name="Young N."/>
            <person name="Fitzgerald M."/>
            <person name="Haas B.J."/>
            <person name="Zeng Q."/>
            <person name="Young S."/>
            <person name="Adiconis X."/>
            <person name="Fan L."/>
            <person name="Levin J.Z."/>
            <person name="Mitchell T.K."/>
            <person name="Okubara P.A."/>
            <person name="Farman M.L."/>
            <person name="Kohn L.M."/>
            <person name="Birren B."/>
            <person name="Ma L.-J."/>
            <person name="Dean R.A."/>
        </authorList>
    </citation>
    <scope>NUCLEOTIDE SEQUENCE</scope>
    <source>
        <strain evidence="3">ATCC 64411 / 73-15</strain>
    </source>
</reference>
<evidence type="ECO:0000256" key="1">
    <source>
        <dbReference type="SAM" id="MobiDB-lite"/>
    </source>
</evidence>
<dbReference type="AlphaFoldDB" id="A0A0C4DWN0"/>
<organism evidence="3 4">
    <name type="scientific">Magnaporthiopsis poae (strain ATCC 64411 / 73-15)</name>
    <name type="common">Kentucky bluegrass fungus</name>
    <name type="synonym">Magnaporthe poae</name>
    <dbReference type="NCBI Taxonomy" id="644358"/>
    <lineage>
        <taxon>Eukaryota</taxon>
        <taxon>Fungi</taxon>
        <taxon>Dikarya</taxon>
        <taxon>Ascomycota</taxon>
        <taxon>Pezizomycotina</taxon>
        <taxon>Sordariomycetes</taxon>
        <taxon>Sordariomycetidae</taxon>
        <taxon>Magnaporthales</taxon>
        <taxon>Magnaporthaceae</taxon>
        <taxon>Magnaporthiopsis</taxon>
    </lineage>
</organism>
<dbReference type="EnsemblFungi" id="MAPG_04409T0">
    <property type="protein sequence ID" value="MAPG_04409T0"/>
    <property type="gene ID" value="MAPG_04409"/>
</dbReference>
<sequence length="78" mass="8425">MLDKRRQKSSAQSSVSFDSGAANDLITANTATSPNSISLRQLPSSMLHVLGSARSPSKAAWHVSARMEMNRTHHPPIP</sequence>
<accession>A0A0C4DWN0</accession>
<keyword evidence="4" id="KW-1185">Reference proteome</keyword>
<name>A0A0C4DWN0_MAGP6</name>
<reference evidence="2" key="3">
    <citation type="submission" date="2011-03" db="EMBL/GenBank/DDBJ databases">
        <title>Annotation of Magnaporthe poae ATCC 64411.</title>
        <authorList>
            <person name="Ma L.-J."/>
            <person name="Dead R."/>
            <person name="Young S.K."/>
            <person name="Zeng Q."/>
            <person name="Gargeya S."/>
            <person name="Fitzgerald M."/>
            <person name="Haas B."/>
            <person name="Abouelleil A."/>
            <person name="Alvarado L."/>
            <person name="Arachchi H.M."/>
            <person name="Berlin A."/>
            <person name="Brown A."/>
            <person name="Chapman S.B."/>
            <person name="Chen Z."/>
            <person name="Dunbar C."/>
            <person name="Freedman E."/>
            <person name="Gearin G."/>
            <person name="Gellesch M."/>
            <person name="Goldberg J."/>
            <person name="Griggs A."/>
            <person name="Gujja S."/>
            <person name="Heiman D."/>
            <person name="Howarth C."/>
            <person name="Larson L."/>
            <person name="Lui A."/>
            <person name="MacDonald P.J.P."/>
            <person name="Mehta T."/>
            <person name="Montmayeur A."/>
            <person name="Murphy C."/>
            <person name="Neiman D."/>
            <person name="Pearson M."/>
            <person name="Priest M."/>
            <person name="Roberts A."/>
            <person name="Saif S."/>
            <person name="Shea T."/>
            <person name="Shenoy N."/>
            <person name="Sisk P."/>
            <person name="Stolte C."/>
            <person name="Sykes S."/>
            <person name="Yandava C."/>
            <person name="Wortman J."/>
            <person name="Nusbaum C."/>
            <person name="Birren B."/>
        </authorList>
    </citation>
    <scope>NUCLEOTIDE SEQUENCE</scope>
    <source>
        <strain evidence="2">ATCC 64411</strain>
    </source>
</reference>
<proteinExistence type="predicted"/>
<dbReference type="EMBL" id="GL876968">
    <property type="protein sequence ID" value="KLU85383.1"/>
    <property type="molecule type" value="Genomic_DNA"/>
</dbReference>
<evidence type="ECO:0000313" key="4">
    <source>
        <dbReference type="Proteomes" id="UP000011715"/>
    </source>
</evidence>
<protein>
    <submittedName>
        <fullName evidence="2 3">Uncharacterized protein</fullName>
    </submittedName>
</protein>
<reference evidence="3" key="5">
    <citation type="submission" date="2015-06" db="UniProtKB">
        <authorList>
            <consortium name="EnsemblFungi"/>
        </authorList>
    </citation>
    <scope>IDENTIFICATION</scope>
    <source>
        <strain evidence="3">ATCC 64411</strain>
    </source>
</reference>
<evidence type="ECO:0000313" key="2">
    <source>
        <dbReference type="EMBL" id="KLU85383.1"/>
    </source>
</evidence>
<reference evidence="2" key="1">
    <citation type="submission" date="2010-05" db="EMBL/GenBank/DDBJ databases">
        <title>The Genome Sequence of Magnaporthe poae strain ATCC 64411.</title>
        <authorList>
            <consortium name="The Broad Institute Genome Sequencing Platform"/>
            <consortium name="Broad Institute Genome Sequencing Center for Infectious Disease"/>
            <person name="Ma L.-J."/>
            <person name="Dead R."/>
            <person name="Young S."/>
            <person name="Zeng Q."/>
            <person name="Koehrsen M."/>
            <person name="Alvarado L."/>
            <person name="Berlin A."/>
            <person name="Chapman S.B."/>
            <person name="Chen Z."/>
            <person name="Freedman E."/>
            <person name="Gellesch M."/>
            <person name="Goldberg J."/>
            <person name="Griggs A."/>
            <person name="Gujja S."/>
            <person name="Heilman E.R."/>
            <person name="Heiman D."/>
            <person name="Hepburn T."/>
            <person name="Howarth C."/>
            <person name="Jen D."/>
            <person name="Larson L."/>
            <person name="Mehta T."/>
            <person name="Neiman D."/>
            <person name="Pearson M."/>
            <person name="Roberts A."/>
            <person name="Saif S."/>
            <person name="Shea T."/>
            <person name="Shenoy N."/>
            <person name="Sisk P."/>
            <person name="Stolte C."/>
            <person name="Sykes S."/>
            <person name="Walk T."/>
            <person name="White J."/>
            <person name="Yandava C."/>
            <person name="Haas B."/>
            <person name="Nusbaum C."/>
            <person name="Birren B."/>
        </authorList>
    </citation>
    <scope>NUCLEOTIDE SEQUENCE</scope>
    <source>
        <strain evidence="2">ATCC 64411</strain>
    </source>
</reference>